<comment type="subcellular location">
    <subcellularLocation>
        <location evidence="2">Cytoplasm</location>
    </subcellularLocation>
</comment>
<dbReference type="PANTHER" id="PTHR46268">
    <property type="entry name" value="STRESS RESPONSE PROTEIN NHAX"/>
    <property type="match status" value="1"/>
</dbReference>
<dbReference type="OrthoDB" id="9792500at2"/>
<dbReference type="GO" id="GO:0005737">
    <property type="term" value="C:cytoplasm"/>
    <property type="evidence" value="ECO:0007669"/>
    <property type="project" value="UniProtKB-SubCell"/>
</dbReference>
<keyword evidence="2" id="KW-0963">Cytoplasm</keyword>
<dbReference type="SUPFAM" id="SSF52402">
    <property type="entry name" value="Adenine nucleotide alpha hydrolases-like"/>
    <property type="match status" value="1"/>
</dbReference>
<dbReference type="RefSeq" id="WP_093096455.1">
    <property type="nucleotide sequence ID" value="NZ_FOTQ01000012.1"/>
</dbReference>
<accession>A0A1I4SRS0</accession>
<evidence type="ECO:0000313" key="5">
    <source>
        <dbReference type="Proteomes" id="UP000199144"/>
    </source>
</evidence>
<keyword evidence="5" id="KW-1185">Reference proteome</keyword>
<dbReference type="Proteomes" id="UP000199144">
    <property type="component" value="Unassembled WGS sequence"/>
</dbReference>
<dbReference type="InterPro" id="IPR006016">
    <property type="entry name" value="UspA"/>
</dbReference>
<evidence type="ECO:0000259" key="3">
    <source>
        <dbReference type="Pfam" id="PF00582"/>
    </source>
</evidence>
<dbReference type="CDD" id="cd00293">
    <property type="entry name" value="USP-like"/>
    <property type="match status" value="1"/>
</dbReference>
<dbReference type="EMBL" id="FOTQ01000012">
    <property type="protein sequence ID" value="SFM67132.1"/>
    <property type="molecule type" value="Genomic_DNA"/>
</dbReference>
<organism evidence="4 5">
    <name type="scientific">Shimia aestuarii</name>
    <dbReference type="NCBI Taxonomy" id="254406"/>
    <lineage>
        <taxon>Bacteria</taxon>
        <taxon>Pseudomonadati</taxon>
        <taxon>Pseudomonadota</taxon>
        <taxon>Alphaproteobacteria</taxon>
        <taxon>Rhodobacterales</taxon>
        <taxon>Roseobacteraceae</taxon>
    </lineage>
</organism>
<evidence type="ECO:0000313" key="4">
    <source>
        <dbReference type="EMBL" id="SFM67132.1"/>
    </source>
</evidence>
<evidence type="ECO:0000256" key="2">
    <source>
        <dbReference type="PIRNR" id="PIRNR006276"/>
    </source>
</evidence>
<gene>
    <name evidence="4" type="ORF">SAMN04488042_1129</name>
</gene>
<dbReference type="Gene3D" id="3.40.50.620">
    <property type="entry name" value="HUPs"/>
    <property type="match status" value="1"/>
</dbReference>
<dbReference type="PANTHER" id="PTHR46268:SF6">
    <property type="entry name" value="UNIVERSAL STRESS PROTEIN UP12"/>
    <property type="match status" value="1"/>
</dbReference>
<dbReference type="STRING" id="254406.SAMN04488042_1129"/>
<dbReference type="Pfam" id="PF00582">
    <property type="entry name" value="Usp"/>
    <property type="match status" value="1"/>
</dbReference>
<dbReference type="AlphaFoldDB" id="A0A1I4SRS0"/>
<dbReference type="InterPro" id="IPR014729">
    <property type="entry name" value="Rossmann-like_a/b/a_fold"/>
</dbReference>
<evidence type="ECO:0000256" key="1">
    <source>
        <dbReference type="ARBA" id="ARBA00008791"/>
    </source>
</evidence>
<feature type="domain" description="UspA" evidence="3">
    <location>
        <begin position="1"/>
        <end position="142"/>
    </location>
</feature>
<dbReference type="PIRSF" id="PIRSF006276">
    <property type="entry name" value="UspA"/>
    <property type="match status" value="1"/>
</dbReference>
<sequence>MTNHVLCAIDLTHKRDAEEKLLLKAADLAKHYGATLSVVTVVPDYGMSIVGSYFKDGTLEKAVASANDELHKFVAKTLPDFGHVQHIVEVGTAYEMILDAIKRSKADLVVMGAHKPDLMDRLQGPNSARVARHAPCSVLVVRQD</sequence>
<protein>
    <recommendedName>
        <fullName evidence="2">Universal stress protein</fullName>
    </recommendedName>
</protein>
<comment type="similarity">
    <text evidence="1 2">Belongs to the universal stress protein A family.</text>
</comment>
<proteinExistence type="inferred from homology"/>
<dbReference type="InterPro" id="IPR006015">
    <property type="entry name" value="Universal_stress_UspA"/>
</dbReference>
<reference evidence="4 5" key="1">
    <citation type="submission" date="2016-10" db="EMBL/GenBank/DDBJ databases">
        <authorList>
            <person name="de Groot N.N."/>
        </authorList>
    </citation>
    <scope>NUCLEOTIDE SEQUENCE [LARGE SCALE GENOMIC DNA]</scope>
    <source>
        <strain evidence="4 5">DSM 15283</strain>
    </source>
</reference>
<dbReference type="PRINTS" id="PR01438">
    <property type="entry name" value="UNVRSLSTRESS"/>
</dbReference>
<name>A0A1I4SRS0_9RHOB</name>